<dbReference type="EMBL" id="JARQZJ010000092">
    <property type="protein sequence ID" value="KAK9884226.1"/>
    <property type="molecule type" value="Genomic_DNA"/>
</dbReference>
<protein>
    <recommendedName>
        <fullName evidence="2">MD-2-related lipid-recognition domain-containing protein</fullName>
    </recommendedName>
</protein>
<reference evidence="3 4" key="1">
    <citation type="submission" date="2023-03" db="EMBL/GenBank/DDBJ databases">
        <title>Genome insight into feeding habits of ladybird beetles.</title>
        <authorList>
            <person name="Li H.-S."/>
            <person name="Huang Y.-H."/>
            <person name="Pang H."/>
        </authorList>
    </citation>
    <scope>NUCLEOTIDE SEQUENCE [LARGE SCALE GENOMIC DNA]</scope>
    <source>
        <strain evidence="3">SYSU_2023b</strain>
        <tissue evidence="3">Whole body</tissue>
    </source>
</reference>
<dbReference type="SMART" id="SM00737">
    <property type="entry name" value="ML"/>
    <property type="match status" value="1"/>
</dbReference>
<evidence type="ECO:0000259" key="2">
    <source>
        <dbReference type="SMART" id="SM00737"/>
    </source>
</evidence>
<accession>A0AAW1UTX9</accession>
<organism evidence="3 4">
    <name type="scientific">Henosepilachna vigintioctopunctata</name>
    <dbReference type="NCBI Taxonomy" id="420089"/>
    <lineage>
        <taxon>Eukaryota</taxon>
        <taxon>Metazoa</taxon>
        <taxon>Ecdysozoa</taxon>
        <taxon>Arthropoda</taxon>
        <taxon>Hexapoda</taxon>
        <taxon>Insecta</taxon>
        <taxon>Pterygota</taxon>
        <taxon>Neoptera</taxon>
        <taxon>Endopterygota</taxon>
        <taxon>Coleoptera</taxon>
        <taxon>Polyphaga</taxon>
        <taxon>Cucujiformia</taxon>
        <taxon>Coccinelloidea</taxon>
        <taxon>Coccinellidae</taxon>
        <taxon>Epilachninae</taxon>
        <taxon>Epilachnini</taxon>
        <taxon>Henosepilachna</taxon>
    </lineage>
</organism>
<keyword evidence="4" id="KW-1185">Reference proteome</keyword>
<feature type="chain" id="PRO_5043497806" description="MD-2-related lipid-recognition domain-containing protein" evidence="1">
    <location>
        <begin position="20"/>
        <end position="140"/>
    </location>
</feature>
<feature type="domain" description="MD-2-related lipid-recognition" evidence="2">
    <location>
        <begin position="22"/>
        <end position="136"/>
    </location>
</feature>
<dbReference type="AlphaFoldDB" id="A0AAW1UTX9"/>
<keyword evidence="1" id="KW-0732">Signal</keyword>
<feature type="signal peptide" evidence="1">
    <location>
        <begin position="1"/>
        <end position="19"/>
    </location>
</feature>
<dbReference type="Pfam" id="PF02221">
    <property type="entry name" value="E1_DerP2_DerF2"/>
    <property type="match status" value="1"/>
</dbReference>
<dbReference type="InterPro" id="IPR003172">
    <property type="entry name" value="ML_dom"/>
</dbReference>
<comment type="caution">
    <text evidence="3">The sequence shown here is derived from an EMBL/GenBank/DDBJ whole genome shotgun (WGS) entry which is preliminary data.</text>
</comment>
<proteinExistence type="predicted"/>
<evidence type="ECO:0000313" key="3">
    <source>
        <dbReference type="EMBL" id="KAK9884226.1"/>
    </source>
</evidence>
<evidence type="ECO:0000313" key="4">
    <source>
        <dbReference type="Proteomes" id="UP001431783"/>
    </source>
</evidence>
<dbReference type="Gene3D" id="2.60.40.770">
    <property type="match status" value="1"/>
</dbReference>
<dbReference type="SUPFAM" id="SSF81296">
    <property type="entry name" value="E set domains"/>
    <property type="match status" value="1"/>
</dbReference>
<evidence type="ECO:0000256" key="1">
    <source>
        <dbReference type="SAM" id="SignalP"/>
    </source>
</evidence>
<name>A0AAW1UTX9_9CUCU</name>
<sequence length="140" mass="15479">MKTVLLLTSLVCFCAVSSALNVSECYNGERGVKDIKQEITVGRCKKPPCRLKKGTSVPANSNSQLPLIPQRYGTDACKGIYKEDGKTFAGCPLKKGETYKYKNSFDILDIYPRIRLDVHWGLEGESGHVTCFEVGARITN</sequence>
<dbReference type="Proteomes" id="UP001431783">
    <property type="component" value="Unassembled WGS sequence"/>
</dbReference>
<gene>
    <name evidence="3" type="ORF">WA026_005175</name>
</gene>
<dbReference type="InterPro" id="IPR014756">
    <property type="entry name" value="Ig_E-set"/>
</dbReference>